<evidence type="ECO:0000256" key="4">
    <source>
        <dbReference type="ARBA" id="ARBA00022763"/>
    </source>
</evidence>
<comment type="similarity">
    <text evidence="2">Belongs to the rad17/RAD24 family.</text>
</comment>
<feature type="compositionally biased region" description="Low complexity" evidence="8">
    <location>
        <begin position="129"/>
        <end position="140"/>
    </location>
</feature>
<feature type="region of interest" description="Disordered" evidence="8">
    <location>
        <begin position="1"/>
        <end position="104"/>
    </location>
</feature>
<dbReference type="PANTHER" id="PTHR12172">
    <property type="entry name" value="CELL CYCLE CHECKPOINT PROTEIN RAD17"/>
    <property type="match status" value="1"/>
</dbReference>
<accession>A0A9W9NUT9</accession>
<dbReference type="InterPro" id="IPR057927">
    <property type="entry name" value="RAD24-like_helical"/>
</dbReference>
<dbReference type="GO" id="GO:0000077">
    <property type="term" value="P:DNA damage checkpoint signaling"/>
    <property type="evidence" value="ECO:0007669"/>
    <property type="project" value="TreeGrafter"/>
</dbReference>
<evidence type="ECO:0000256" key="6">
    <source>
        <dbReference type="ARBA" id="ARBA00023242"/>
    </source>
</evidence>
<dbReference type="EMBL" id="JAPQKT010000006">
    <property type="protein sequence ID" value="KAJ5226632.1"/>
    <property type="molecule type" value="Genomic_DNA"/>
</dbReference>
<keyword evidence="7" id="KW-0131">Cell cycle</keyword>
<proteinExistence type="inferred from homology"/>
<feature type="compositionally biased region" description="Basic residues" evidence="8">
    <location>
        <begin position="1"/>
        <end position="11"/>
    </location>
</feature>
<feature type="compositionally biased region" description="Low complexity" evidence="8">
    <location>
        <begin position="85"/>
        <end position="96"/>
    </location>
</feature>
<dbReference type="Pfam" id="PF03215">
    <property type="entry name" value="Rad17"/>
    <property type="match status" value="1"/>
</dbReference>
<keyword evidence="4" id="KW-0227">DNA damage</keyword>
<evidence type="ECO:0000256" key="7">
    <source>
        <dbReference type="ARBA" id="ARBA00023306"/>
    </source>
</evidence>
<evidence type="ECO:0000256" key="8">
    <source>
        <dbReference type="SAM" id="MobiDB-lite"/>
    </source>
</evidence>
<dbReference type="Proteomes" id="UP001147733">
    <property type="component" value="Unassembled WGS sequence"/>
</dbReference>
<dbReference type="GO" id="GO:0006281">
    <property type="term" value="P:DNA repair"/>
    <property type="evidence" value="ECO:0007669"/>
    <property type="project" value="InterPro"/>
</dbReference>
<keyword evidence="11" id="KW-1185">Reference proteome</keyword>
<evidence type="ECO:0000256" key="3">
    <source>
        <dbReference type="ARBA" id="ARBA00022741"/>
    </source>
</evidence>
<evidence type="ECO:0000259" key="9">
    <source>
        <dbReference type="Pfam" id="PF25812"/>
    </source>
</evidence>
<feature type="region of interest" description="Disordered" evidence="8">
    <location>
        <begin position="450"/>
        <end position="469"/>
    </location>
</feature>
<dbReference type="GO" id="GO:0033314">
    <property type="term" value="P:mitotic DNA replication checkpoint signaling"/>
    <property type="evidence" value="ECO:0007669"/>
    <property type="project" value="TreeGrafter"/>
</dbReference>
<evidence type="ECO:0000313" key="11">
    <source>
        <dbReference type="Proteomes" id="UP001147733"/>
    </source>
</evidence>
<keyword evidence="6" id="KW-0539">Nucleus</keyword>
<dbReference type="GO" id="GO:0005524">
    <property type="term" value="F:ATP binding"/>
    <property type="evidence" value="ECO:0007669"/>
    <property type="project" value="UniProtKB-KW"/>
</dbReference>
<dbReference type="OrthoDB" id="10265971at2759"/>
<evidence type="ECO:0000313" key="10">
    <source>
        <dbReference type="EMBL" id="KAJ5226632.1"/>
    </source>
</evidence>
<dbReference type="InterPro" id="IPR027417">
    <property type="entry name" value="P-loop_NTPase"/>
</dbReference>
<dbReference type="Pfam" id="PF25812">
    <property type="entry name" value="RAD24_helical"/>
    <property type="match status" value="1"/>
</dbReference>
<reference evidence="10" key="1">
    <citation type="submission" date="2022-11" db="EMBL/GenBank/DDBJ databases">
        <authorList>
            <person name="Petersen C."/>
        </authorList>
    </citation>
    <scope>NUCLEOTIDE SEQUENCE</scope>
    <source>
        <strain evidence="10">IBT 23319</strain>
    </source>
</reference>
<dbReference type="InterPro" id="IPR004582">
    <property type="entry name" value="Checkpoint_prot_Rad17_Rad24"/>
</dbReference>
<feature type="domain" description="Checkpoint protein RAD24-like helical bundle" evidence="9">
    <location>
        <begin position="485"/>
        <end position="592"/>
    </location>
</feature>
<dbReference type="SUPFAM" id="SSF52540">
    <property type="entry name" value="P-loop containing nucleoside triphosphate hydrolases"/>
    <property type="match status" value="1"/>
</dbReference>
<dbReference type="AlphaFoldDB" id="A0A9W9NUT9"/>
<dbReference type="RefSeq" id="XP_056498997.1">
    <property type="nucleotide sequence ID" value="XM_056645556.1"/>
</dbReference>
<protein>
    <recommendedName>
        <fullName evidence="9">Checkpoint protein RAD24-like helical bundle domain-containing protein</fullName>
    </recommendedName>
</protein>
<sequence>MDPRPSKRPRRSPSPAPSTTSSISKEPPSAPTTLPTRSISSRRTRQPPKTATSKTTTSPSKSLHNFFQPASEGQRWSSKKFQVHTESAGSTSTGSGSKPGLKQKADLELDADVIDDDYDSYDEIFSQIQPIQQKQQKQPQTGKYTTKTASKQTRSKPKRFLLSDKSGSSTPTPTPTGTAIDTRPWAQRFAPIDLSELAVHKRKVSDVQCWLDDVFQGRRREKLLVLRGPAGCGKTTTISLLAHAMNYDIIEWRNPPVSENPRDYVSSSALFEEFLARGDRFAGLDLSTPSEQTESQHESSTFSHRILLIEEFPTVLTRNSSSLSSFRASLQRYLAATTQGTHPPIVMIISETLLSSASSISENLTLHRLLGPSLYNHPATTIIDFNSIATTFMQKALQTILEKESRSSNRTRIPGPAVLSKIAEIGDIRSAISSLEFLCLRGDDVSSNWGGDLSKKKTRSRNPNLNSNTLTSMERESLELISQRESSLGMFHAVGKIVYNKRLDESLVEDGSGLPKQPPEHLSIHRRKVTQVDVNDLVDETGTDISTFISALHENYPASCDGPEFTNSLNECIESLSDSDILLPGRSSRRGGLGGTGTSFNSGIDMLRQEEMGFQVACRGLLFGLPYPVKRRINQIPGEPRRDAHKMMYPVSLRLWKKIEEVDGLVDSWMKSVLSGSGISSIASAASTGGGRGGGVSAWKNRRVGIGEEAETTMMRRDDVLLDQLPYLVQIKRESVEILQRITCFRGDFEDDIDEQQQTVQHIVQQTVQQHQGDEGPEEKLILSDDDIVD</sequence>
<dbReference type="GO" id="GO:0003682">
    <property type="term" value="F:chromatin binding"/>
    <property type="evidence" value="ECO:0007669"/>
    <property type="project" value="TreeGrafter"/>
</dbReference>
<comment type="caution">
    <text evidence="10">The sequence shown here is derived from an EMBL/GenBank/DDBJ whole genome shotgun (WGS) entry which is preliminary data.</text>
</comment>
<organism evidence="10 11">
    <name type="scientific">Penicillium citrinum</name>
    <dbReference type="NCBI Taxonomy" id="5077"/>
    <lineage>
        <taxon>Eukaryota</taxon>
        <taxon>Fungi</taxon>
        <taxon>Dikarya</taxon>
        <taxon>Ascomycota</taxon>
        <taxon>Pezizomycotina</taxon>
        <taxon>Eurotiomycetes</taxon>
        <taxon>Eurotiomycetidae</taxon>
        <taxon>Eurotiales</taxon>
        <taxon>Aspergillaceae</taxon>
        <taxon>Penicillium</taxon>
    </lineage>
</organism>
<feature type="compositionally biased region" description="Polar residues" evidence="8">
    <location>
        <begin position="141"/>
        <end position="152"/>
    </location>
</feature>
<feature type="compositionally biased region" description="Basic and acidic residues" evidence="8">
    <location>
        <begin position="772"/>
        <end position="783"/>
    </location>
</feature>
<dbReference type="Gene3D" id="3.40.50.300">
    <property type="entry name" value="P-loop containing nucleotide triphosphate hydrolases"/>
    <property type="match status" value="1"/>
</dbReference>
<name>A0A9W9NUT9_PENCI</name>
<feature type="region of interest" description="Disordered" evidence="8">
    <location>
        <begin position="129"/>
        <end position="181"/>
    </location>
</feature>
<dbReference type="GO" id="GO:0003689">
    <property type="term" value="F:DNA clamp loader activity"/>
    <property type="evidence" value="ECO:0007669"/>
    <property type="project" value="TreeGrafter"/>
</dbReference>
<dbReference type="GeneID" id="81384723"/>
<comment type="subcellular location">
    <subcellularLocation>
        <location evidence="1">Nucleus</location>
    </subcellularLocation>
</comment>
<feature type="compositionally biased region" description="Low complexity" evidence="8">
    <location>
        <begin position="166"/>
        <end position="178"/>
    </location>
</feature>
<keyword evidence="5" id="KW-0067">ATP-binding</keyword>
<feature type="compositionally biased region" description="Low complexity" evidence="8">
    <location>
        <begin position="47"/>
        <end position="62"/>
    </location>
</feature>
<feature type="region of interest" description="Disordered" evidence="8">
    <location>
        <begin position="767"/>
        <end position="790"/>
    </location>
</feature>
<dbReference type="PANTHER" id="PTHR12172:SF0">
    <property type="entry name" value="CELL CYCLE CHECKPOINT PROTEIN RAD17"/>
    <property type="match status" value="1"/>
</dbReference>
<dbReference type="GO" id="GO:0005634">
    <property type="term" value="C:nucleus"/>
    <property type="evidence" value="ECO:0007669"/>
    <property type="project" value="UniProtKB-SubCell"/>
</dbReference>
<gene>
    <name evidence="10" type="ORF">N7469_006638</name>
</gene>
<evidence type="ECO:0000256" key="2">
    <source>
        <dbReference type="ARBA" id="ARBA00006168"/>
    </source>
</evidence>
<keyword evidence="3" id="KW-0547">Nucleotide-binding</keyword>
<evidence type="ECO:0000256" key="1">
    <source>
        <dbReference type="ARBA" id="ARBA00004123"/>
    </source>
</evidence>
<reference evidence="10" key="2">
    <citation type="journal article" date="2023" name="IMA Fungus">
        <title>Comparative genomic study of the Penicillium genus elucidates a diverse pangenome and 15 lateral gene transfer events.</title>
        <authorList>
            <person name="Petersen C."/>
            <person name="Sorensen T."/>
            <person name="Nielsen M.R."/>
            <person name="Sondergaard T.E."/>
            <person name="Sorensen J.L."/>
            <person name="Fitzpatrick D.A."/>
            <person name="Frisvad J.C."/>
            <person name="Nielsen K.L."/>
        </authorList>
    </citation>
    <scope>NUCLEOTIDE SEQUENCE</scope>
    <source>
        <strain evidence="10">IBT 23319</strain>
    </source>
</reference>
<evidence type="ECO:0000256" key="5">
    <source>
        <dbReference type="ARBA" id="ARBA00022840"/>
    </source>
</evidence>